<sequence>MTEENKNLTIIDDWEVPSKEERETILSFEDESQSWHIYTDVPKHARKYEKFIDQSKPHRKGYSVNGGKLAMIEGYFKDNVYISVAQSTPRQYTTEQRERARERMKELRTKNKL</sequence>
<accession>A0ABV4DPL3</accession>
<comment type="caution">
    <text evidence="2">The sequence shown here is derived from an EMBL/GenBank/DDBJ whole genome shotgun (WGS) entry which is preliminary data.</text>
</comment>
<keyword evidence="3" id="KW-1185">Reference proteome</keyword>
<dbReference type="EMBL" id="JBCLUF010000017">
    <property type="protein sequence ID" value="MEY8662411.1"/>
    <property type="molecule type" value="Genomic_DNA"/>
</dbReference>
<protein>
    <submittedName>
        <fullName evidence="2">Uncharacterized protein</fullName>
    </submittedName>
</protein>
<name>A0ABV4DPL3_9LACO</name>
<dbReference type="Proteomes" id="UP001565236">
    <property type="component" value="Unassembled WGS sequence"/>
</dbReference>
<evidence type="ECO:0000256" key="1">
    <source>
        <dbReference type="SAM" id="MobiDB-lite"/>
    </source>
</evidence>
<evidence type="ECO:0000313" key="3">
    <source>
        <dbReference type="Proteomes" id="UP001565236"/>
    </source>
</evidence>
<feature type="compositionally biased region" description="Basic and acidic residues" evidence="1">
    <location>
        <begin position="95"/>
        <end position="113"/>
    </location>
</feature>
<feature type="region of interest" description="Disordered" evidence="1">
    <location>
        <begin position="89"/>
        <end position="113"/>
    </location>
</feature>
<organism evidence="2 3">
    <name type="scientific">Ligilactobacillus faecis</name>
    <dbReference type="NCBI Taxonomy" id="762833"/>
    <lineage>
        <taxon>Bacteria</taxon>
        <taxon>Bacillati</taxon>
        <taxon>Bacillota</taxon>
        <taxon>Bacilli</taxon>
        <taxon>Lactobacillales</taxon>
        <taxon>Lactobacillaceae</taxon>
        <taxon>Ligilactobacillus</taxon>
    </lineage>
</organism>
<reference evidence="2 3" key="1">
    <citation type="submission" date="2024-03" db="EMBL/GenBank/DDBJ databases">
        <title>Mouse gut bacterial collection (mGBC) of GemPharmatech.</title>
        <authorList>
            <person name="He Y."/>
            <person name="Dong L."/>
            <person name="Wu D."/>
            <person name="Gao X."/>
            <person name="Lin Z."/>
        </authorList>
    </citation>
    <scope>NUCLEOTIDE SEQUENCE [LARGE SCALE GENOMIC DNA]</scope>
    <source>
        <strain evidence="2 3">15-30</strain>
    </source>
</reference>
<dbReference type="RefSeq" id="WP_369941944.1">
    <property type="nucleotide sequence ID" value="NZ_JBCLUF010000017.1"/>
</dbReference>
<gene>
    <name evidence="2" type="ORF">AALT52_05860</name>
</gene>
<proteinExistence type="predicted"/>
<evidence type="ECO:0000313" key="2">
    <source>
        <dbReference type="EMBL" id="MEY8662411.1"/>
    </source>
</evidence>